<comment type="caution">
    <text evidence="1">The sequence shown here is derived from an EMBL/GenBank/DDBJ whole genome shotgun (WGS) entry which is preliminary data.</text>
</comment>
<protein>
    <submittedName>
        <fullName evidence="1">Uncharacterized protein</fullName>
    </submittedName>
</protein>
<gene>
    <name evidence="1" type="ORF">GCM10022214_78040</name>
</gene>
<evidence type="ECO:0000313" key="1">
    <source>
        <dbReference type="EMBL" id="GAA4100951.1"/>
    </source>
</evidence>
<evidence type="ECO:0000313" key="2">
    <source>
        <dbReference type="Proteomes" id="UP001500683"/>
    </source>
</evidence>
<dbReference type="RefSeq" id="WP_344957680.1">
    <property type="nucleotide sequence ID" value="NZ_BAAAZG010000061.1"/>
</dbReference>
<organism evidence="1 2">
    <name type="scientific">Actinomadura miaoliensis</name>
    <dbReference type="NCBI Taxonomy" id="430685"/>
    <lineage>
        <taxon>Bacteria</taxon>
        <taxon>Bacillati</taxon>
        <taxon>Actinomycetota</taxon>
        <taxon>Actinomycetes</taxon>
        <taxon>Streptosporangiales</taxon>
        <taxon>Thermomonosporaceae</taxon>
        <taxon>Actinomadura</taxon>
    </lineage>
</organism>
<name>A0ABP7X024_9ACTN</name>
<dbReference type="EMBL" id="BAAAZG010000061">
    <property type="protein sequence ID" value="GAA4100951.1"/>
    <property type="molecule type" value="Genomic_DNA"/>
</dbReference>
<proteinExistence type="predicted"/>
<dbReference type="Proteomes" id="UP001500683">
    <property type="component" value="Unassembled WGS sequence"/>
</dbReference>
<keyword evidence="2" id="KW-1185">Reference proteome</keyword>
<accession>A0ABP7X024</accession>
<sequence>MPALTHDVTPCGLISDQWLSTLLHDMGTWHEEVAETLRKQQIRGRRTMTDCPVARYVASRVREQAPTEPVKVIVAGGGVIVQVGEPSVDGSGRFSAPLPEPVGEFISAFDNAEYDHDLYADLRSDLTN</sequence>
<reference evidence="2" key="1">
    <citation type="journal article" date="2019" name="Int. J. Syst. Evol. Microbiol.">
        <title>The Global Catalogue of Microorganisms (GCM) 10K type strain sequencing project: providing services to taxonomists for standard genome sequencing and annotation.</title>
        <authorList>
            <consortium name="The Broad Institute Genomics Platform"/>
            <consortium name="The Broad Institute Genome Sequencing Center for Infectious Disease"/>
            <person name="Wu L."/>
            <person name="Ma J."/>
        </authorList>
    </citation>
    <scope>NUCLEOTIDE SEQUENCE [LARGE SCALE GENOMIC DNA]</scope>
    <source>
        <strain evidence="2">JCM 16702</strain>
    </source>
</reference>